<name>A0A545UMR3_9HYPO</name>
<reference evidence="1 2" key="1">
    <citation type="journal article" date="2019" name="Appl. Microbiol. Biotechnol.">
        <title>Genome sequence of Isaria javanica and comparative genome analysis insights into family S53 peptidase evolution in fungal entomopathogens.</title>
        <authorList>
            <person name="Lin R."/>
            <person name="Zhang X."/>
            <person name="Xin B."/>
            <person name="Zou M."/>
            <person name="Gao Y."/>
            <person name="Qin F."/>
            <person name="Hu Q."/>
            <person name="Xie B."/>
            <person name="Cheng X."/>
        </authorList>
    </citation>
    <scope>NUCLEOTIDE SEQUENCE [LARGE SCALE GENOMIC DNA]</scope>
    <source>
        <strain evidence="1 2">IJ1G</strain>
    </source>
</reference>
<comment type="caution">
    <text evidence="1">The sequence shown here is derived from an EMBL/GenBank/DDBJ whole genome shotgun (WGS) entry which is preliminary data.</text>
</comment>
<dbReference type="PANTHER" id="PTHR46082">
    <property type="entry name" value="ATP/GTP-BINDING PROTEIN-RELATED"/>
    <property type="match status" value="1"/>
</dbReference>
<dbReference type="InterPro" id="IPR053137">
    <property type="entry name" value="NLR-like"/>
</dbReference>
<dbReference type="OrthoDB" id="194358at2759"/>
<dbReference type="AlphaFoldDB" id="A0A545UMR3"/>
<dbReference type="PANTHER" id="PTHR46082:SF11">
    <property type="entry name" value="AAA+ ATPASE DOMAIN-CONTAINING PROTEIN-RELATED"/>
    <property type="match status" value="1"/>
</dbReference>
<evidence type="ECO:0000313" key="2">
    <source>
        <dbReference type="Proteomes" id="UP000315783"/>
    </source>
</evidence>
<evidence type="ECO:0000313" key="1">
    <source>
        <dbReference type="EMBL" id="TQV90755.1"/>
    </source>
</evidence>
<dbReference type="SUPFAM" id="SSF53167">
    <property type="entry name" value="Purine and uridine phosphorylases"/>
    <property type="match status" value="1"/>
</dbReference>
<accession>A0A545UMR3</accession>
<dbReference type="InterPro" id="IPR035994">
    <property type="entry name" value="Nucleoside_phosphorylase_sf"/>
</dbReference>
<dbReference type="Gene3D" id="3.40.50.1580">
    <property type="entry name" value="Nucleoside phosphorylase domain"/>
    <property type="match status" value="1"/>
</dbReference>
<dbReference type="GO" id="GO:0009116">
    <property type="term" value="P:nucleoside metabolic process"/>
    <property type="evidence" value="ECO:0007669"/>
    <property type="project" value="InterPro"/>
</dbReference>
<dbReference type="STRING" id="43265.A0A545UMR3"/>
<keyword evidence="2" id="KW-1185">Reference proteome</keyword>
<protein>
    <submittedName>
        <fullName evidence="1">Ankyrin repeat protein</fullName>
    </submittedName>
</protein>
<sequence length="338" mass="36547">MTNLISTESYTIGWIAVLPIERAAATAQLDDRHEAPADLKQHPSDTNAYTWGRIGKHNVVITSPPAGVYGTTAVAKTASNLLASLPAIKIGLLVGIGGGIARHLNQDVRLGDVVVSQPEGTTGGVIQYDLGKARLSGKWEPKGLLNKPPQVLLSALAALQAEHEIAPSNIPDLLDEMLTKMPQMRKPRKKEPGYIHQGFENDRLFASRYGHIGGSTCDKCDPSEEVQRDKRDTTNPDVHYGIIASGNTLVEDASTRDKIAETAGSECLCVDLGSAGLMDHFPCLVIRGICDYADSHKNDRWHRYASATAAAYAKELLEYVPVKMLEKATQAINIPYSG</sequence>
<dbReference type="GO" id="GO:0003824">
    <property type="term" value="F:catalytic activity"/>
    <property type="evidence" value="ECO:0007669"/>
    <property type="project" value="InterPro"/>
</dbReference>
<organism evidence="1 2">
    <name type="scientific">Cordyceps javanica</name>
    <dbReference type="NCBI Taxonomy" id="43265"/>
    <lineage>
        <taxon>Eukaryota</taxon>
        <taxon>Fungi</taxon>
        <taxon>Dikarya</taxon>
        <taxon>Ascomycota</taxon>
        <taxon>Pezizomycotina</taxon>
        <taxon>Sordariomycetes</taxon>
        <taxon>Hypocreomycetidae</taxon>
        <taxon>Hypocreales</taxon>
        <taxon>Cordycipitaceae</taxon>
        <taxon>Cordyceps</taxon>
    </lineage>
</organism>
<gene>
    <name evidence="1" type="ORF">IF1G_10498</name>
</gene>
<dbReference type="EMBL" id="SPUK01000023">
    <property type="protein sequence ID" value="TQV90755.1"/>
    <property type="molecule type" value="Genomic_DNA"/>
</dbReference>
<proteinExistence type="predicted"/>
<dbReference type="Proteomes" id="UP000315783">
    <property type="component" value="Unassembled WGS sequence"/>
</dbReference>